<proteinExistence type="predicted"/>
<accession>A0A834MZX3</accession>
<dbReference type="AlphaFoldDB" id="A0A834MZX3"/>
<reference evidence="1" key="1">
    <citation type="journal article" date="2020" name="G3 (Bethesda)">
        <title>High-Quality Assemblies for Three Invasive Social Wasps from the &lt;i&gt;Vespula&lt;/i&gt; Genus.</title>
        <authorList>
            <person name="Harrop T.W.R."/>
            <person name="Guhlin J."/>
            <person name="McLaughlin G.M."/>
            <person name="Permina E."/>
            <person name="Stockwell P."/>
            <person name="Gilligan J."/>
            <person name="Le Lec M.F."/>
            <person name="Gruber M.A.M."/>
            <person name="Quinn O."/>
            <person name="Lovegrove M."/>
            <person name="Duncan E.J."/>
            <person name="Remnant E.J."/>
            <person name="Van Eeckhoven J."/>
            <person name="Graham B."/>
            <person name="Knapp R.A."/>
            <person name="Langford K.W."/>
            <person name="Kronenberg Z."/>
            <person name="Press M.O."/>
            <person name="Eacker S.M."/>
            <person name="Wilson-Rankin E.E."/>
            <person name="Purcell J."/>
            <person name="Lester P.J."/>
            <person name="Dearden P.K."/>
        </authorList>
    </citation>
    <scope>NUCLEOTIDE SEQUENCE</scope>
    <source>
        <strain evidence="1">Linc-1</strain>
    </source>
</reference>
<protein>
    <submittedName>
        <fullName evidence="1">Uncharacterized protein</fullName>
    </submittedName>
</protein>
<comment type="caution">
    <text evidence="1">The sequence shown here is derived from an EMBL/GenBank/DDBJ whole genome shotgun (WGS) entry which is preliminary data.</text>
</comment>
<dbReference type="EMBL" id="JACSDZ010000012">
    <property type="protein sequence ID" value="KAF7389869.1"/>
    <property type="molecule type" value="Genomic_DNA"/>
</dbReference>
<evidence type="ECO:0000313" key="1">
    <source>
        <dbReference type="EMBL" id="KAF7389869.1"/>
    </source>
</evidence>
<gene>
    <name evidence="1" type="ORF">HZH68_011726</name>
</gene>
<dbReference type="Proteomes" id="UP000617340">
    <property type="component" value="Unassembled WGS sequence"/>
</dbReference>
<evidence type="ECO:0000313" key="2">
    <source>
        <dbReference type="Proteomes" id="UP000617340"/>
    </source>
</evidence>
<sequence>MYCLTSKYSKLSPGNKLLLYKTISKPIWTYGIRLWGMAAKSHIRKLESLQAIILRTVVNAPWKHDDFAENTELCSIVMPPRLSIATPVGL</sequence>
<organism evidence="1 2">
    <name type="scientific">Vespula germanica</name>
    <name type="common">German yellow jacket</name>
    <name type="synonym">Paravespula germanica</name>
    <dbReference type="NCBI Taxonomy" id="30212"/>
    <lineage>
        <taxon>Eukaryota</taxon>
        <taxon>Metazoa</taxon>
        <taxon>Ecdysozoa</taxon>
        <taxon>Arthropoda</taxon>
        <taxon>Hexapoda</taxon>
        <taxon>Insecta</taxon>
        <taxon>Pterygota</taxon>
        <taxon>Neoptera</taxon>
        <taxon>Endopterygota</taxon>
        <taxon>Hymenoptera</taxon>
        <taxon>Apocrita</taxon>
        <taxon>Aculeata</taxon>
        <taxon>Vespoidea</taxon>
        <taxon>Vespidae</taxon>
        <taxon>Vespinae</taxon>
        <taxon>Vespula</taxon>
    </lineage>
</organism>
<name>A0A834MZX3_VESGE</name>
<keyword evidence="2" id="KW-1185">Reference proteome</keyword>